<reference evidence="3" key="1">
    <citation type="journal article" date="2019" name="Nat. Commun.">
        <title>The genome of broomcorn millet.</title>
        <authorList>
            <person name="Zou C."/>
            <person name="Miki D."/>
            <person name="Li D."/>
            <person name="Tang Q."/>
            <person name="Xiao L."/>
            <person name="Rajput S."/>
            <person name="Deng P."/>
            <person name="Jia W."/>
            <person name="Huang R."/>
            <person name="Zhang M."/>
            <person name="Sun Y."/>
            <person name="Hu J."/>
            <person name="Fu X."/>
            <person name="Schnable P.S."/>
            <person name="Li F."/>
            <person name="Zhang H."/>
            <person name="Feng B."/>
            <person name="Zhu X."/>
            <person name="Liu R."/>
            <person name="Schnable J.C."/>
            <person name="Zhu J.-K."/>
            <person name="Zhang H."/>
        </authorList>
    </citation>
    <scope>NUCLEOTIDE SEQUENCE [LARGE SCALE GENOMIC DNA]</scope>
</reference>
<organism evidence="2 3">
    <name type="scientific">Panicum miliaceum</name>
    <name type="common">Proso millet</name>
    <name type="synonym">Broomcorn millet</name>
    <dbReference type="NCBI Taxonomy" id="4540"/>
    <lineage>
        <taxon>Eukaryota</taxon>
        <taxon>Viridiplantae</taxon>
        <taxon>Streptophyta</taxon>
        <taxon>Embryophyta</taxon>
        <taxon>Tracheophyta</taxon>
        <taxon>Spermatophyta</taxon>
        <taxon>Magnoliopsida</taxon>
        <taxon>Liliopsida</taxon>
        <taxon>Poales</taxon>
        <taxon>Poaceae</taxon>
        <taxon>PACMAD clade</taxon>
        <taxon>Panicoideae</taxon>
        <taxon>Panicodae</taxon>
        <taxon>Paniceae</taxon>
        <taxon>Panicinae</taxon>
        <taxon>Panicum</taxon>
        <taxon>Panicum sect. Panicum</taxon>
    </lineage>
</organism>
<proteinExistence type="predicted"/>
<dbReference type="PANTHER" id="PTHR34835:SF71">
    <property type="entry name" value="UBIQUITIN-LIKE PROTEASE FAMILY PROFILE DOMAIN-CONTAINING PROTEIN"/>
    <property type="match status" value="1"/>
</dbReference>
<gene>
    <name evidence="2" type="ORF">C2845_PM14G08150</name>
</gene>
<dbReference type="PANTHER" id="PTHR34835">
    <property type="entry name" value="OS07G0283600 PROTEIN-RELATED"/>
    <property type="match status" value="1"/>
</dbReference>
<dbReference type="OrthoDB" id="691954at2759"/>
<protein>
    <submittedName>
        <fullName evidence="2">Uncharacterized protein</fullName>
    </submittedName>
</protein>
<dbReference type="Proteomes" id="UP000275267">
    <property type="component" value="Unassembled WGS sequence"/>
</dbReference>
<name>A0A3L6PVM4_PANMI</name>
<sequence length="275" mass="29894">MKSEIGGGKEIPITEHSVWCVIQIPNVDSDPPCMTDDEAHLKRRKLGGQICCSAYNPKVGIKVSDIERGLKIRTLTGALGLTAFFMCAFESLLFSNTESYIRLEDVRNTKDLENIGIRNWCKAVVDNLSKAITGCGIFLMMLEHLIHSRCPRCAFFDSKIIDTISAPDRRRDASLGTIEYGNLRLRSVIDTCYSLPPAAAPAPQFDHGSSIGTSAHGAGTSHDPGGHAATNLQPPTIYRYPSFSASFGQSIADVVGGNKKSKTLKILKAFDDSTN</sequence>
<evidence type="ECO:0000256" key="1">
    <source>
        <dbReference type="SAM" id="MobiDB-lite"/>
    </source>
</evidence>
<evidence type="ECO:0000313" key="3">
    <source>
        <dbReference type="Proteomes" id="UP000275267"/>
    </source>
</evidence>
<feature type="region of interest" description="Disordered" evidence="1">
    <location>
        <begin position="206"/>
        <end position="231"/>
    </location>
</feature>
<dbReference type="EMBL" id="PQIB02000016">
    <property type="protein sequence ID" value="RLM62326.1"/>
    <property type="molecule type" value="Genomic_DNA"/>
</dbReference>
<evidence type="ECO:0000313" key="2">
    <source>
        <dbReference type="EMBL" id="RLM62326.1"/>
    </source>
</evidence>
<comment type="caution">
    <text evidence="2">The sequence shown here is derived from an EMBL/GenBank/DDBJ whole genome shotgun (WGS) entry which is preliminary data.</text>
</comment>
<dbReference type="AlphaFoldDB" id="A0A3L6PVM4"/>
<keyword evidence="3" id="KW-1185">Reference proteome</keyword>
<accession>A0A3L6PVM4</accession>